<evidence type="ECO:0000256" key="6">
    <source>
        <dbReference type="ARBA" id="ARBA00026073"/>
    </source>
</evidence>
<dbReference type="PANTHER" id="PTHR30231">
    <property type="entry name" value="DNA POLYMERASE III SUBUNIT EPSILON"/>
    <property type="match status" value="1"/>
</dbReference>
<dbReference type="SMART" id="SM00479">
    <property type="entry name" value="EXOIII"/>
    <property type="match status" value="1"/>
</dbReference>
<dbReference type="Proteomes" id="UP000662572">
    <property type="component" value="Unassembled WGS sequence"/>
</dbReference>
<feature type="domain" description="VRR-NUC" evidence="9">
    <location>
        <begin position="423"/>
        <end position="527"/>
    </location>
</feature>
<dbReference type="InterPro" id="IPR013520">
    <property type="entry name" value="Ribonucl_H"/>
</dbReference>
<dbReference type="EC" id="2.7.7.7" evidence="2"/>
<evidence type="ECO:0000256" key="5">
    <source>
        <dbReference type="ARBA" id="ARBA00025483"/>
    </source>
</evidence>
<reference evidence="10" key="2">
    <citation type="submission" date="2020-09" db="EMBL/GenBank/DDBJ databases">
        <authorList>
            <person name="Sun Q."/>
            <person name="Kim S."/>
        </authorList>
    </citation>
    <scope>NUCLEOTIDE SEQUENCE</scope>
    <source>
        <strain evidence="10">KCTC 32296</strain>
    </source>
</reference>
<keyword evidence="4" id="KW-0378">Hydrolase</keyword>
<evidence type="ECO:0000313" key="10">
    <source>
        <dbReference type="EMBL" id="GGZ46052.1"/>
    </source>
</evidence>
<evidence type="ECO:0000259" key="8">
    <source>
        <dbReference type="SMART" id="SM00479"/>
    </source>
</evidence>
<dbReference type="AlphaFoldDB" id="A0A918QI54"/>
<protein>
    <recommendedName>
        <fullName evidence="2">DNA-directed DNA polymerase</fullName>
        <ecNumber evidence="2">2.7.7.7</ecNumber>
    </recommendedName>
</protein>
<dbReference type="GO" id="GO:0003887">
    <property type="term" value="F:DNA-directed DNA polymerase activity"/>
    <property type="evidence" value="ECO:0007669"/>
    <property type="project" value="UniProtKB-EC"/>
</dbReference>
<evidence type="ECO:0000256" key="4">
    <source>
        <dbReference type="ARBA" id="ARBA00022801"/>
    </source>
</evidence>
<dbReference type="Pfam" id="PF21315">
    <property type="entry name" value="FAN1_HTH"/>
    <property type="match status" value="1"/>
</dbReference>
<dbReference type="InterPro" id="IPR012337">
    <property type="entry name" value="RNaseH-like_sf"/>
</dbReference>
<sequence>MQALLPPTYYHTHFREMMAFVTGLYGDGLGLDEREFMARFEQLGEPAQCLYIRMVNRKTAIFRMRDLNYPEIGDIAAAMDQLTRHGFVRGLECGDYRACLDSMTKPDLVRLAKVAGLPDMRSNWSKGDMVAYVHDLLSYDNFTEIEDIGASFVPHFRERVGFLLYLYFGKLNDNLIDFTLRDLGILSVKARETHAARFESVDDARAGYFYRQRLSELKAKGIDPNPLAAQIETFPAALSDHSQGLRDRLLYRLGQGFEACKDYGRALDLYGRSQAFDSQERRIRLLYAQGAVDEVKALLDDIMANPAHDEAYIFADDFYSRKFGGRRTGVLTELLRSGRTVVVDDLYRGYPEAGAIQALSAEGWRGYHVENTLWPSLFWRVFHDELSTAPVCNDFDPVPKCLRDGRFHIDYADAVVAKIAAVRDGHIADILTPARPPDQEEERLWGEVIDAFVAHAAPCAIATVLEAFAHNYYGLRDGFPDLLLIRGDEVRFVEVKAEGDQIRRNQLARLNLLKSAGFDVEIVRLSYRIDPQQTYVVVDVETTGGRSIYDRVTEIGAVKVRGGEVIDVWQSLINPKRPIPAFITELTGITHDMVRDAPTFDQVADAFADFMEGAIFVAHNVNFDYGLISAEYRRIGRGFKHPKLCTCASMRKHYPGLSAYGLAPLSREFGIELIGHHRALNDAHAAAGLLALVNEQRALKE</sequence>
<keyword evidence="11" id="KW-1185">Reference proteome</keyword>
<evidence type="ECO:0000259" key="9">
    <source>
        <dbReference type="SMART" id="SM00990"/>
    </source>
</evidence>
<dbReference type="EMBL" id="BMZB01000010">
    <property type="protein sequence ID" value="GGZ46052.1"/>
    <property type="molecule type" value="Genomic_DNA"/>
</dbReference>
<comment type="function">
    <text evidence="5">DNA polymerase III is a complex, multichain enzyme responsible for most of the replicative synthesis in bacteria. The epsilon subunit contain the editing function and is a proofreading 3'-5' exonuclease.</text>
</comment>
<dbReference type="FunFam" id="3.30.420.10:FF:000045">
    <property type="entry name" value="3'-5' exonuclease DinG"/>
    <property type="match status" value="1"/>
</dbReference>
<dbReference type="Gene3D" id="3.30.420.10">
    <property type="entry name" value="Ribonuclease H-like superfamily/Ribonuclease H"/>
    <property type="match status" value="1"/>
</dbReference>
<dbReference type="Pfam" id="PF08774">
    <property type="entry name" value="VRR_NUC"/>
    <property type="match status" value="1"/>
</dbReference>
<accession>A0A918QI54</accession>
<gene>
    <name evidence="10" type="ORF">GCM10011273_35880</name>
</gene>
<evidence type="ECO:0000256" key="3">
    <source>
        <dbReference type="ARBA" id="ARBA00022722"/>
    </source>
</evidence>
<dbReference type="InterPro" id="IPR011856">
    <property type="entry name" value="tRNA_endonuc-like_dom_sf"/>
</dbReference>
<comment type="cofactor">
    <cofactor evidence="1">
        <name>Mg(2+)</name>
        <dbReference type="ChEBI" id="CHEBI:18420"/>
    </cofactor>
</comment>
<feature type="domain" description="Exonuclease" evidence="8">
    <location>
        <begin position="534"/>
        <end position="699"/>
    </location>
</feature>
<name>A0A918QI54_9CAUL</name>
<dbReference type="SUPFAM" id="SSF53098">
    <property type="entry name" value="Ribonuclease H-like"/>
    <property type="match status" value="1"/>
</dbReference>
<evidence type="ECO:0000256" key="2">
    <source>
        <dbReference type="ARBA" id="ARBA00012417"/>
    </source>
</evidence>
<dbReference type="Pfam" id="PF00929">
    <property type="entry name" value="RNase_T"/>
    <property type="match status" value="1"/>
</dbReference>
<dbReference type="SMART" id="SM00990">
    <property type="entry name" value="VRR_NUC"/>
    <property type="match status" value="1"/>
</dbReference>
<organism evidence="10 11">
    <name type="scientific">Asticcacaulis endophyticus</name>
    <dbReference type="NCBI Taxonomy" id="1395890"/>
    <lineage>
        <taxon>Bacteria</taxon>
        <taxon>Pseudomonadati</taxon>
        <taxon>Pseudomonadota</taxon>
        <taxon>Alphaproteobacteria</taxon>
        <taxon>Caulobacterales</taxon>
        <taxon>Caulobacteraceae</taxon>
        <taxon>Asticcacaulis</taxon>
    </lineage>
</organism>
<evidence type="ECO:0000256" key="1">
    <source>
        <dbReference type="ARBA" id="ARBA00001946"/>
    </source>
</evidence>
<keyword evidence="3" id="KW-0540">Nuclease</keyword>
<comment type="catalytic activity">
    <reaction evidence="7">
        <text>DNA(n) + a 2'-deoxyribonucleoside 5'-triphosphate = DNA(n+1) + diphosphate</text>
        <dbReference type="Rhea" id="RHEA:22508"/>
        <dbReference type="Rhea" id="RHEA-COMP:17339"/>
        <dbReference type="Rhea" id="RHEA-COMP:17340"/>
        <dbReference type="ChEBI" id="CHEBI:33019"/>
        <dbReference type="ChEBI" id="CHEBI:61560"/>
        <dbReference type="ChEBI" id="CHEBI:173112"/>
        <dbReference type="EC" id="2.7.7.7"/>
    </reaction>
</comment>
<dbReference type="GO" id="GO:0045004">
    <property type="term" value="P:DNA replication proofreading"/>
    <property type="evidence" value="ECO:0007669"/>
    <property type="project" value="TreeGrafter"/>
</dbReference>
<reference evidence="10" key="1">
    <citation type="journal article" date="2014" name="Int. J. Syst. Evol. Microbiol.">
        <title>Complete genome sequence of Corynebacterium casei LMG S-19264T (=DSM 44701T), isolated from a smear-ripened cheese.</title>
        <authorList>
            <consortium name="US DOE Joint Genome Institute (JGI-PGF)"/>
            <person name="Walter F."/>
            <person name="Albersmeier A."/>
            <person name="Kalinowski J."/>
            <person name="Ruckert C."/>
        </authorList>
    </citation>
    <scope>NUCLEOTIDE SEQUENCE</scope>
    <source>
        <strain evidence="10">KCTC 32296</strain>
    </source>
</reference>
<proteinExistence type="predicted"/>
<evidence type="ECO:0000313" key="11">
    <source>
        <dbReference type="Proteomes" id="UP000662572"/>
    </source>
</evidence>
<evidence type="ECO:0000256" key="7">
    <source>
        <dbReference type="ARBA" id="ARBA00049244"/>
    </source>
</evidence>
<dbReference type="InterPro" id="IPR049125">
    <property type="entry name" value="FAN1-like_WH"/>
</dbReference>
<dbReference type="NCBIfam" id="TIGR00573">
    <property type="entry name" value="dnaq"/>
    <property type="match status" value="1"/>
</dbReference>
<dbReference type="Gene3D" id="3.40.1350.10">
    <property type="match status" value="1"/>
</dbReference>
<dbReference type="GO" id="GO:0005829">
    <property type="term" value="C:cytosol"/>
    <property type="evidence" value="ECO:0007669"/>
    <property type="project" value="TreeGrafter"/>
</dbReference>
<dbReference type="CDD" id="cd06127">
    <property type="entry name" value="DEDDh"/>
    <property type="match status" value="1"/>
</dbReference>
<dbReference type="GO" id="GO:0008408">
    <property type="term" value="F:3'-5' exonuclease activity"/>
    <property type="evidence" value="ECO:0007669"/>
    <property type="project" value="TreeGrafter"/>
</dbReference>
<dbReference type="PANTHER" id="PTHR30231:SF37">
    <property type="entry name" value="EXODEOXYRIBONUCLEASE 10"/>
    <property type="match status" value="1"/>
</dbReference>
<dbReference type="GO" id="GO:0003677">
    <property type="term" value="F:DNA binding"/>
    <property type="evidence" value="ECO:0007669"/>
    <property type="project" value="InterPro"/>
</dbReference>
<comment type="caution">
    <text evidence="10">The sequence shown here is derived from an EMBL/GenBank/DDBJ whole genome shotgun (WGS) entry which is preliminary data.</text>
</comment>
<comment type="subunit">
    <text evidence="6">DNA polymerase III contains a core (composed of alpha, epsilon and theta chains) that associates with a tau subunit. This core dimerizes to form the POLIII' complex. PolIII' associates with the gamma complex (composed of gamma, delta, delta', psi and chi chains) and with the beta chain to form the complete DNA polymerase III complex.</text>
</comment>
<dbReference type="InterPro" id="IPR036397">
    <property type="entry name" value="RNaseH_sf"/>
</dbReference>
<dbReference type="InterPro" id="IPR006054">
    <property type="entry name" value="DnaQ"/>
</dbReference>
<dbReference type="InterPro" id="IPR014883">
    <property type="entry name" value="VRR_NUC"/>
</dbReference>